<evidence type="ECO:0000256" key="1">
    <source>
        <dbReference type="ARBA" id="ARBA00004651"/>
    </source>
</evidence>
<dbReference type="PROSITE" id="PS50850">
    <property type="entry name" value="MFS"/>
    <property type="match status" value="1"/>
</dbReference>
<dbReference type="PANTHER" id="PTHR43124">
    <property type="entry name" value="PURINE EFFLUX PUMP PBUE"/>
    <property type="match status" value="1"/>
</dbReference>
<protein>
    <submittedName>
        <fullName evidence="8">MFS transporter</fullName>
    </submittedName>
</protein>
<feature type="transmembrane region" description="Helical" evidence="6">
    <location>
        <begin position="75"/>
        <end position="92"/>
    </location>
</feature>
<dbReference type="InterPro" id="IPR011701">
    <property type="entry name" value="MFS"/>
</dbReference>
<dbReference type="Proteomes" id="UP001232536">
    <property type="component" value="Unassembled WGS sequence"/>
</dbReference>
<dbReference type="EMBL" id="JAUQYP010000001">
    <property type="protein sequence ID" value="MDO8107845.1"/>
    <property type="molecule type" value="Genomic_DNA"/>
</dbReference>
<feature type="transmembrane region" description="Helical" evidence="6">
    <location>
        <begin position="259"/>
        <end position="283"/>
    </location>
</feature>
<reference evidence="8 9" key="1">
    <citation type="submission" date="2023-07" db="EMBL/GenBank/DDBJ databases">
        <title>Description of novel actinomycetes strains, isolated from tidal flat sediment.</title>
        <authorList>
            <person name="Lu C."/>
        </authorList>
    </citation>
    <scope>NUCLEOTIDE SEQUENCE [LARGE SCALE GENOMIC DNA]</scope>
    <source>
        <strain evidence="8 9">SYSU T00b441</strain>
    </source>
</reference>
<evidence type="ECO:0000256" key="5">
    <source>
        <dbReference type="ARBA" id="ARBA00023136"/>
    </source>
</evidence>
<feature type="transmembrane region" description="Helical" evidence="6">
    <location>
        <begin position="143"/>
        <end position="161"/>
    </location>
</feature>
<dbReference type="InterPro" id="IPR050189">
    <property type="entry name" value="MFS_Efflux_Transporters"/>
</dbReference>
<organism evidence="8 9">
    <name type="scientific">Actinotalea lenta</name>
    <dbReference type="NCBI Taxonomy" id="3064654"/>
    <lineage>
        <taxon>Bacteria</taxon>
        <taxon>Bacillati</taxon>
        <taxon>Actinomycetota</taxon>
        <taxon>Actinomycetes</taxon>
        <taxon>Micrococcales</taxon>
        <taxon>Cellulomonadaceae</taxon>
        <taxon>Actinotalea</taxon>
    </lineage>
</organism>
<keyword evidence="5 6" id="KW-0472">Membrane</keyword>
<keyword evidence="4 6" id="KW-1133">Transmembrane helix</keyword>
<dbReference type="Pfam" id="PF07690">
    <property type="entry name" value="MFS_1"/>
    <property type="match status" value="1"/>
</dbReference>
<proteinExistence type="predicted"/>
<feature type="transmembrane region" description="Helical" evidence="6">
    <location>
        <begin position="315"/>
        <end position="332"/>
    </location>
</feature>
<feature type="transmembrane region" description="Helical" evidence="6">
    <location>
        <begin position="383"/>
        <end position="406"/>
    </location>
</feature>
<dbReference type="PANTHER" id="PTHR43124:SF3">
    <property type="entry name" value="CHLORAMPHENICOL EFFLUX PUMP RV0191"/>
    <property type="match status" value="1"/>
</dbReference>
<feature type="transmembrane region" description="Helical" evidence="6">
    <location>
        <begin position="173"/>
        <end position="196"/>
    </location>
</feature>
<feature type="transmembrane region" description="Helical" evidence="6">
    <location>
        <begin position="46"/>
        <end position="63"/>
    </location>
</feature>
<sequence length="430" mass="46252">MSKVRHYLQFALVVLAAGAIYPLVYLRTNYQESILDVFGITLPQLNNIYSILGIVFVAGYIPSGFLSDKFSAKKLLSISLAGTALGGFWFAQVPHFSFVVVVFAIWGVFSVFTFWSAHLKLVKLLSTKEEEGRFFGILDGGRGVVEAVLASVALFIFSQILGGSVDLGDKRAALVAVIYMYSAVLAVVAVLVWFLVDEDSSKSGERAESERFRLADIPAVLKNKYLYVHGAIIFLGYAVFWTVYYIGGFLETNIKIDPVTVGTVTVIVLWMRPLGGVVGGILADKVGKTNTIMMALAGAAASLVAIAVLPATMAPSVFFAGAVVLGFFLYAIRGTYWSILGDDGFKVVVMGSAIGVISLIGYMPDILLPQFNSFLFDTFGDTGGYNAYFLSSAALALIGIVFALVYKAQHRAAARATAHEAPEALPVDAE</sequence>
<evidence type="ECO:0000256" key="2">
    <source>
        <dbReference type="ARBA" id="ARBA00022475"/>
    </source>
</evidence>
<dbReference type="Gene3D" id="1.20.1250.20">
    <property type="entry name" value="MFS general substrate transporter like domains"/>
    <property type="match status" value="2"/>
</dbReference>
<evidence type="ECO:0000313" key="8">
    <source>
        <dbReference type="EMBL" id="MDO8107845.1"/>
    </source>
</evidence>
<feature type="transmembrane region" description="Helical" evidence="6">
    <location>
        <begin position="226"/>
        <end position="247"/>
    </location>
</feature>
<keyword evidence="9" id="KW-1185">Reference proteome</keyword>
<feature type="transmembrane region" description="Helical" evidence="6">
    <location>
        <begin position="7"/>
        <end position="26"/>
    </location>
</feature>
<keyword evidence="2" id="KW-1003">Cell membrane</keyword>
<evidence type="ECO:0000256" key="3">
    <source>
        <dbReference type="ARBA" id="ARBA00022692"/>
    </source>
</evidence>
<evidence type="ECO:0000256" key="6">
    <source>
        <dbReference type="SAM" id="Phobius"/>
    </source>
</evidence>
<keyword evidence="3 6" id="KW-0812">Transmembrane</keyword>
<evidence type="ECO:0000313" key="9">
    <source>
        <dbReference type="Proteomes" id="UP001232536"/>
    </source>
</evidence>
<comment type="caution">
    <text evidence="8">The sequence shown here is derived from an EMBL/GenBank/DDBJ whole genome shotgun (WGS) entry which is preliminary data.</text>
</comment>
<feature type="transmembrane region" description="Helical" evidence="6">
    <location>
        <begin position="344"/>
        <end position="363"/>
    </location>
</feature>
<gene>
    <name evidence="8" type="ORF">Q6348_11630</name>
</gene>
<name>A0ABT9DB91_9CELL</name>
<evidence type="ECO:0000259" key="7">
    <source>
        <dbReference type="PROSITE" id="PS50850"/>
    </source>
</evidence>
<dbReference type="InterPro" id="IPR020846">
    <property type="entry name" value="MFS_dom"/>
</dbReference>
<dbReference type="SUPFAM" id="SSF103473">
    <property type="entry name" value="MFS general substrate transporter"/>
    <property type="match status" value="1"/>
</dbReference>
<dbReference type="InterPro" id="IPR036259">
    <property type="entry name" value="MFS_trans_sf"/>
</dbReference>
<evidence type="ECO:0000256" key="4">
    <source>
        <dbReference type="ARBA" id="ARBA00022989"/>
    </source>
</evidence>
<dbReference type="CDD" id="cd06174">
    <property type="entry name" value="MFS"/>
    <property type="match status" value="1"/>
</dbReference>
<accession>A0ABT9DB91</accession>
<feature type="transmembrane region" description="Helical" evidence="6">
    <location>
        <begin position="98"/>
        <end position="122"/>
    </location>
</feature>
<comment type="subcellular location">
    <subcellularLocation>
        <location evidence="1">Cell membrane</location>
        <topology evidence="1">Multi-pass membrane protein</topology>
    </subcellularLocation>
</comment>
<feature type="transmembrane region" description="Helical" evidence="6">
    <location>
        <begin position="290"/>
        <end position="309"/>
    </location>
</feature>
<feature type="domain" description="Major facilitator superfamily (MFS) profile" evidence="7">
    <location>
        <begin position="1"/>
        <end position="411"/>
    </location>
</feature>